<dbReference type="EMBL" id="KV784369">
    <property type="protein sequence ID" value="OEU11066.1"/>
    <property type="molecule type" value="Genomic_DNA"/>
</dbReference>
<feature type="compositionally biased region" description="Polar residues" evidence="1">
    <location>
        <begin position="677"/>
        <end position="686"/>
    </location>
</feature>
<dbReference type="KEGG" id="fcy:FRACYDRAFT_246170"/>
<evidence type="ECO:0000256" key="3">
    <source>
        <dbReference type="SAM" id="SignalP"/>
    </source>
</evidence>
<keyword evidence="3" id="KW-0732">Signal</keyword>
<feature type="compositionally biased region" description="Acidic residues" evidence="1">
    <location>
        <begin position="505"/>
        <end position="515"/>
    </location>
</feature>
<feature type="compositionally biased region" description="Acidic residues" evidence="1">
    <location>
        <begin position="133"/>
        <end position="145"/>
    </location>
</feature>
<dbReference type="InParanoid" id="A0A1E7EZ09"/>
<feature type="region of interest" description="Disordered" evidence="1">
    <location>
        <begin position="117"/>
        <end position="165"/>
    </location>
</feature>
<gene>
    <name evidence="4" type="ORF">FRACYDRAFT_246170</name>
</gene>
<dbReference type="InterPro" id="IPR011990">
    <property type="entry name" value="TPR-like_helical_dom_sf"/>
</dbReference>
<feature type="signal peptide" evidence="3">
    <location>
        <begin position="1"/>
        <end position="18"/>
    </location>
</feature>
<protein>
    <recommendedName>
        <fullName evidence="6">TPR-like protein</fullName>
    </recommendedName>
</protein>
<feature type="compositionally biased region" description="Low complexity" evidence="1">
    <location>
        <begin position="196"/>
        <end position="223"/>
    </location>
</feature>
<feature type="region of interest" description="Disordered" evidence="1">
    <location>
        <begin position="675"/>
        <end position="698"/>
    </location>
</feature>
<feature type="region of interest" description="Disordered" evidence="1">
    <location>
        <begin position="196"/>
        <end position="261"/>
    </location>
</feature>
<dbReference type="Gene3D" id="1.25.40.10">
    <property type="entry name" value="Tetratricopeptide repeat domain"/>
    <property type="match status" value="1"/>
</dbReference>
<accession>A0A1E7EZ09</accession>
<evidence type="ECO:0000256" key="1">
    <source>
        <dbReference type="SAM" id="MobiDB-lite"/>
    </source>
</evidence>
<evidence type="ECO:0000313" key="4">
    <source>
        <dbReference type="EMBL" id="OEU11066.1"/>
    </source>
</evidence>
<dbReference type="Proteomes" id="UP000095751">
    <property type="component" value="Unassembled WGS sequence"/>
</dbReference>
<organism evidence="4 5">
    <name type="scientific">Fragilariopsis cylindrus CCMP1102</name>
    <dbReference type="NCBI Taxonomy" id="635003"/>
    <lineage>
        <taxon>Eukaryota</taxon>
        <taxon>Sar</taxon>
        <taxon>Stramenopiles</taxon>
        <taxon>Ochrophyta</taxon>
        <taxon>Bacillariophyta</taxon>
        <taxon>Bacillariophyceae</taxon>
        <taxon>Bacillariophycidae</taxon>
        <taxon>Bacillariales</taxon>
        <taxon>Bacillariaceae</taxon>
        <taxon>Fragilariopsis</taxon>
    </lineage>
</organism>
<keyword evidence="2" id="KW-0812">Transmembrane</keyword>
<dbReference type="SUPFAM" id="SSF48452">
    <property type="entry name" value="TPR-like"/>
    <property type="match status" value="1"/>
</dbReference>
<keyword evidence="2" id="KW-0472">Membrane</keyword>
<dbReference type="AlphaFoldDB" id="A0A1E7EZ09"/>
<feature type="compositionally biased region" description="Low complexity" evidence="1">
    <location>
        <begin position="243"/>
        <end position="261"/>
    </location>
</feature>
<feature type="region of interest" description="Disordered" evidence="1">
    <location>
        <begin position="457"/>
        <end position="518"/>
    </location>
</feature>
<name>A0A1E7EZ09_9STRA</name>
<proteinExistence type="predicted"/>
<reference evidence="4 5" key="1">
    <citation type="submission" date="2016-09" db="EMBL/GenBank/DDBJ databases">
        <title>Extensive genetic diversity and differential bi-allelic expression allows diatom success in the polar Southern Ocean.</title>
        <authorList>
            <consortium name="DOE Joint Genome Institute"/>
            <person name="Mock T."/>
            <person name="Otillar R.P."/>
            <person name="Strauss J."/>
            <person name="Dupont C."/>
            <person name="Frickenhaus S."/>
            <person name="Maumus F."/>
            <person name="Mcmullan M."/>
            <person name="Sanges R."/>
            <person name="Schmutz J."/>
            <person name="Toseland A."/>
            <person name="Valas R."/>
            <person name="Veluchamy A."/>
            <person name="Ward B.J."/>
            <person name="Allen A."/>
            <person name="Barry K."/>
            <person name="Falciatore A."/>
            <person name="Ferrante M."/>
            <person name="Fortunato A.E."/>
            <person name="Gloeckner G."/>
            <person name="Gruber A."/>
            <person name="Hipkin R."/>
            <person name="Janech M."/>
            <person name="Kroth P."/>
            <person name="Leese F."/>
            <person name="Lindquist E."/>
            <person name="Lyon B.R."/>
            <person name="Martin J."/>
            <person name="Mayer C."/>
            <person name="Parker M."/>
            <person name="Quesneville H."/>
            <person name="Raymond J."/>
            <person name="Uhlig C."/>
            <person name="Valentin K.U."/>
            <person name="Worden A.Z."/>
            <person name="Armbrust E.V."/>
            <person name="Bowler C."/>
            <person name="Green B."/>
            <person name="Moulton V."/>
            <person name="Van Oosterhout C."/>
            <person name="Grigoriev I."/>
        </authorList>
    </citation>
    <scope>NUCLEOTIDE SEQUENCE [LARGE SCALE GENOMIC DNA]</scope>
    <source>
        <strain evidence="4 5">CCMP1102</strain>
    </source>
</reference>
<feature type="chain" id="PRO_5009192513" description="TPR-like protein" evidence="3">
    <location>
        <begin position="19"/>
        <end position="1071"/>
    </location>
</feature>
<evidence type="ECO:0000313" key="5">
    <source>
        <dbReference type="Proteomes" id="UP000095751"/>
    </source>
</evidence>
<feature type="compositionally biased region" description="Polar residues" evidence="1">
    <location>
        <begin position="478"/>
        <end position="490"/>
    </location>
</feature>
<sequence>MTTMLLLFLLSILSISLSLSLSFMMVGADSKFDEILDKANTDDAVSIECEIKYGEEYDNDNGNKNEKKERVLFCGFTVKLPAIIDETTTSKTISTTKKNNGDESTISVVVKMEKETLPMMTVETCVSSSSSSEEGEEEEEEDDDSNPDKGSSSTSSSQSQRTDCLTAKVSVNTKITTETETNKNKYKDTTAAAAAAATSDTSQNTASTSSTSSTSTSSTTSSTTDDEEHTIRQQQHRTRRNVVDSSSSQQTSKSKDTNTNTIKTTTEATIIVGNVKYNPPYRSQYGWDVGSVLFKYHVNKNLFRGDIRTNIGLAETPTIELVDWYLELGRAHMDDAYSLAAGTASSSDMDNKSTYANDYLLQHPNKKYHIELAINSYNIATRTLRYLTVEAESKKFIQYSSNHPLMQSNKETNRKGVDNTFKDINMRLHYQAMIYYNLGISYSEMISSNNVGNVGGNGADGSLPKMDSSQEDKAYSEKSVSNLRSAQSSYEKLRYAYSTKTSDNNNDDNDDDNDNNDEKETYYEYDRIEKGYADSCNQLSMALYHNMIFKENEKVSDLTDKTMKLVKSTFGLDLDASEDDVITSLMAQAMGGGGAAGNAGGGAGADGAYTFTLDLNDVEGLLGDIMGGGDDLLGGMGGIFDMDGGIGEDEKTKKLLNEIATYIDTAILTYQHHANYPPSSQQQHNNNGKKDGSKSGRGFTVVVNGVKRKSKKVIEEERRILNWRYSLAISYQNAAMIATIQNKHIRSRELMNLASEIYLNTIIPYYKSNNNVSSSSSSSVITTNPGTMTFDNAKTSVGDLYISLADVAIKLGQYKDGKILYTNAMDWYDKYDLKPSSPTTSGGGSDRLYGTILLGNDATAHQYEEFITTYEQQLIQYKRDLKSGSIYKDDSYEAEMLMTIAPMYLSIGKSQDAINSYRGVIEVYKRIVYNNDDVKGLRRALLNIADAQYGLATSYFHNDQFNDSLIHYVESVDTYIQIYGEGNSPKDKQGDKVEDMLEEMKDIITEQIGGSVTSSSDHPKVTNFDIEISPLFGGSNGHVLASISIGPFRKFCGFGWFLYSAVFVFLYFVRR</sequence>
<feature type="transmembrane region" description="Helical" evidence="2">
    <location>
        <begin position="1053"/>
        <end position="1069"/>
    </location>
</feature>
<evidence type="ECO:0000256" key="2">
    <source>
        <dbReference type="SAM" id="Phobius"/>
    </source>
</evidence>
<keyword evidence="5" id="KW-1185">Reference proteome</keyword>
<feature type="compositionally biased region" description="Low complexity" evidence="1">
    <location>
        <begin position="151"/>
        <end position="160"/>
    </location>
</feature>
<dbReference type="OrthoDB" id="56114at2759"/>
<evidence type="ECO:0008006" key="6">
    <source>
        <dbReference type="Google" id="ProtNLM"/>
    </source>
</evidence>
<keyword evidence="2" id="KW-1133">Transmembrane helix</keyword>